<evidence type="ECO:0000259" key="11">
    <source>
        <dbReference type="PROSITE" id="PS50240"/>
    </source>
</evidence>
<feature type="signal peptide" evidence="10">
    <location>
        <begin position="1"/>
        <end position="20"/>
    </location>
</feature>
<dbReference type="FunFam" id="2.40.10.10:FF:000166">
    <property type="entry name" value="Trypsin"/>
    <property type="match status" value="1"/>
</dbReference>
<dbReference type="InterPro" id="IPR018114">
    <property type="entry name" value="TRYPSIN_HIS"/>
</dbReference>
<gene>
    <name evidence="12" type="ORF">F2P81_012890</name>
</gene>
<organism evidence="12 13">
    <name type="scientific">Scophthalmus maximus</name>
    <name type="common">Turbot</name>
    <name type="synonym">Psetta maxima</name>
    <dbReference type="NCBI Taxonomy" id="52904"/>
    <lineage>
        <taxon>Eukaryota</taxon>
        <taxon>Metazoa</taxon>
        <taxon>Chordata</taxon>
        <taxon>Craniata</taxon>
        <taxon>Vertebrata</taxon>
        <taxon>Euteleostomi</taxon>
        <taxon>Actinopterygii</taxon>
        <taxon>Neopterygii</taxon>
        <taxon>Teleostei</taxon>
        <taxon>Neoteleostei</taxon>
        <taxon>Acanthomorphata</taxon>
        <taxon>Carangaria</taxon>
        <taxon>Pleuronectiformes</taxon>
        <taxon>Pleuronectoidei</taxon>
        <taxon>Scophthalmidae</taxon>
        <taxon>Scophthalmus</taxon>
    </lineage>
</organism>
<dbReference type="Gene3D" id="2.40.10.10">
    <property type="entry name" value="Trypsin-like serine proteases"/>
    <property type="match status" value="1"/>
</dbReference>
<feature type="domain" description="Peptidase S1" evidence="11">
    <location>
        <begin position="28"/>
        <end position="297"/>
    </location>
</feature>
<dbReference type="GO" id="GO:0006508">
    <property type="term" value="P:proteolysis"/>
    <property type="evidence" value="ECO:0007669"/>
    <property type="project" value="UniProtKB-KW"/>
</dbReference>
<dbReference type="Proteomes" id="UP000438429">
    <property type="component" value="Unassembled WGS sequence"/>
</dbReference>
<dbReference type="PROSITE" id="PS00134">
    <property type="entry name" value="TRYPSIN_HIS"/>
    <property type="match status" value="1"/>
</dbReference>
<evidence type="ECO:0000256" key="2">
    <source>
        <dbReference type="ARBA" id="ARBA00022670"/>
    </source>
</evidence>
<evidence type="ECO:0000256" key="4">
    <source>
        <dbReference type="ARBA" id="ARBA00022825"/>
    </source>
</evidence>
<dbReference type="AlphaFoldDB" id="A0A6A4SYP2"/>
<dbReference type="InterPro" id="IPR001314">
    <property type="entry name" value="Peptidase_S1A"/>
</dbReference>
<evidence type="ECO:0000313" key="13">
    <source>
        <dbReference type="Proteomes" id="UP000438429"/>
    </source>
</evidence>
<dbReference type="SMART" id="SM00020">
    <property type="entry name" value="Tryp_SPc"/>
    <property type="match status" value="1"/>
</dbReference>
<evidence type="ECO:0000256" key="5">
    <source>
        <dbReference type="ARBA" id="ARBA00023013"/>
    </source>
</evidence>
<evidence type="ECO:0000256" key="7">
    <source>
        <dbReference type="ARBA" id="ARBA00036320"/>
    </source>
</evidence>
<dbReference type="EMBL" id="VEVO01000011">
    <property type="protein sequence ID" value="KAF0035132.1"/>
    <property type="molecule type" value="Genomic_DNA"/>
</dbReference>
<feature type="compositionally biased region" description="Basic and acidic residues" evidence="9">
    <location>
        <begin position="351"/>
        <end position="364"/>
    </location>
</feature>
<evidence type="ECO:0000256" key="9">
    <source>
        <dbReference type="SAM" id="MobiDB-lite"/>
    </source>
</evidence>
<dbReference type="Pfam" id="PF00089">
    <property type="entry name" value="Trypsin"/>
    <property type="match status" value="1"/>
</dbReference>
<name>A0A6A4SYP2_SCOMX</name>
<reference evidence="12 13" key="1">
    <citation type="submission" date="2019-06" db="EMBL/GenBank/DDBJ databases">
        <title>Draft genomes of female and male turbot (Scophthalmus maximus).</title>
        <authorList>
            <person name="Xu H."/>
            <person name="Xu X.-W."/>
            <person name="Shao C."/>
            <person name="Chen S."/>
        </authorList>
    </citation>
    <scope>NUCLEOTIDE SEQUENCE [LARGE SCALE GENOMIC DNA]</scope>
    <source>
        <strain evidence="12">Ysfricsl-2016a</strain>
        <tissue evidence="12">Blood</tissue>
    </source>
</reference>
<evidence type="ECO:0000256" key="8">
    <source>
        <dbReference type="ARBA" id="ARBA00038868"/>
    </source>
</evidence>
<accession>A0A6A4SYP2</accession>
<dbReference type="CDD" id="cd00190">
    <property type="entry name" value="Tryp_SPc"/>
    <property type="match status" value="1"/>
</dbReference>
<proteinExistence type="inferred from homology"/>
<dbReference type="InterPro" id="IPR026779">
    <property type="entry name" value="Camk2n"/>
</dbReference>
<keyword evidence="4" id="KW-0720">Serine protease</keyword>
<comment type="caution">
    <text evidence="12">The sequence shown here is derived from an EMBL/GenBank/DDBJ whole genome shotgun (WGS) entry which is preliminary data.</text>
</comment>
<dbReference type="GO" id="GO:0004860">
    <property type="term" value="F:protein kinase inhibitor activity"/>
    <property type="evidence" value="ECO:0007669"/>
    <property type="project" value="UniProtKB-KW"/>
</dbReference>
<dbReference type="PANTHER" id="PTHR24264">
    <property type="entry name" value="TRYPSIN-RELATED"/>
    <property type="match status" value="1"/>
</dbReference>
<evidence type="ECO:0000256" key="6">
    <source>
        <dbReference type="ARBA" id="ARBA00023157"/>
    </source>
</evidence>
<dbReference type="GO" id="GO:0004252">
    <property type="term" value="F:serine-type endopeptidase activity"/>
    <property type="evidence" value="ECO:0007669"/>
    <property type="project" value="UniProtKB-EC"/>
</dbReference>
<dbReference type="InterPro" id="IPR009003">
    <property type="entry name" value="Peptidase_S1_PA"/>
</dbReference>
<keyword evidence="5" id="KW-0649">Protein kinase inhibitor</keyword>
<dbReference type="Pfam" id="PF15170">
    <property type="entry name" value="CaM-KIIN"/>
    <property type="match status" value="1"/>
</dbReference>
<dbReference type="EC" id="3.4.21.4" evidence="8"/>
<dbReference type="PROSITE" id="PS50240">
    <property type="entry name" value="TRYPSIN_DOM"/>
    <property type="match status" value="1"/>
</dbReference>
<sequence>MINLLMCLSVVLLDLMTVHSHGLMQGRIVGGYTAAPNSIKYMVSLQSTRGQHFCGGSLVHRYWVLTAAHCNIGAEHMMIVAGDYIINSYEGNEQYAKPHRLVTHPLYNRSTNNADIMLIKLRAPVVLNKYVSLVPLPRQGTAENEGRLCRVAGWGFNSLAEGQARFTLRTVTVPIISTARCNSSDSFNGNITANMICAGYRTGGKDACKDQPIVLLLYGAKSRNLTLAHIHVPSLNKSTNRHLSDCLLGPGEWSVVVHRDSPTRSFCGLHQEPPCGSLDRRVLEMSEVLPFNEDKMSHYGNEGDEGHLSFTCRLQDTNNFFNGSQNKRPPKLGQIGRSKRVVIEDENGDDEALKNGTEKTPPEA</sequence>
<comment type="similarity">
    <text evidence="1">Belongs to the CAMK2N family.</text>
</comment>
<dbReference type="InterPro" id="IPR050127">
    <property type="entry name" value="Serine_Proteases_S1"/>
</dbReference>
<dbReference type="GO" id="GO:0005615">
    <property type="term" value="C:extracellular space"/>
    <property type="evidence" value="ECO:0007669"/>
    <property type="project" value="TreeGrafter"/>
</dbReference>
<dbReference type="SUPFAM" id="SSF50494">
    <property type="entry name" value="Trypsin-like serine proteases"/>
    <property type="match status" value="1"/>
</dbReference>
<dbReference type="PRINTS" id="PR00722">
    <property type="entry name" value="CHYMOTRYPSIN"/>
</dbReference>
<keyword evidence="6" id="KW-1015">Disulfide bond</keyword>
<feature type="region of interest" description="Disordered" evidence="9">
    <location>
        <begin position="321"/>
        <end position="364"/>
    </location>
</feature>
<evidence type="ECO:0000256" key="3">
    <source>
        <dbReference type="ARBA" id="ARBA00022801"/>
    </source>
</evidence>
<protein>
    <recommendedName>
        <fullName evidence="8">trypsin</fullName>
        <ecNumber evidence="8">3.4.21.4</ecNumber>
    </recommendedName>
</protein>
<dbReference type="InterPro" id="IPR043504">
    <property type="entry name" value="Peptidase_S1_PA_chymotrypsin"/>
</dbReference>
<feature type="chain" id="PRO_5025536706" description="trypsin" evidence="10">
    <location>
        <begin position="21"/>
        <end position="364"/>
    </location>
</feature>
<evidence type="ECO:0000256" key="10">
    <source>
        <dbReference type="SAM" id="SignalP"/>
    </source>
</evidence>
<keyword evidence="3" id="KW-0378">Hydrolase</keyword>
<dbReference type="PANTHER" id="PTHR24264:SF67">
    <property type="entry name" value="TRYPSIN-3-LIKE"/>
    <property type="match status" value="1"/>
</dbReference>
<keyword evidence="10" id="KW-0732">Signal</keyword>
<keyword evidence="2" id="KW-0645">Protease</keyword>
<comment type="catalytic activity">
    <reaction evidence="7">
        <text>Preferential cleavage: Arg-|-Xaa, Lys-|-Xaa.</text>
        <dbReference type="EC" id="3.4.21.4"/>
    </reaction>
</comment>
<evidence type="ECO:0000256" key="1">
    <source>
        <dbReference type="ARBA" id="ARBA00009996"/>
    </source>
</evidence>
<evidence type="ECO:0000313" key="12">
    <source>
        <dbReference type="EMBL" id="KAF0035132.1"/>
    </source>
</evidence>
<dbReference type="InterPro" id="IPR001254">
    <property type="entry name" value="Trypsin_dom"/>
</dbReference>